<dbReference type="GO" id="GO:0010411">
    <property type="term" value="P:xyloglucan metabolic process"/>
    <property type="evidence" value="ECO:0007669"/>
    <property type="project" value="TreeGrafter"/>
</dbReference>
<gene>
    <name evidence="1" type="ORF">SAMN05444169_5168</name>
</gene>
<dbReference type="AlphaFoldDB" id="A0A1M5PCP2"/>
<dbReference type="RefSeq" id="WP_154073412.1">
    <property type="nucleotide sequence ID" value="NZ_LT670818.1"/>
</dbReference>
<sequence>MMGAAAAALFLPDVSQSRLLRGSAAAVSASTWNTLLVGGGGFMRGIDIVQSNNTLLVRSDTYPALWLFNNSQNKWLPLISAYSMPRAFVTNPFGAKPVVGVWEARICPSLTTKLYMMYCNAAFVSTNSGGTWTQLTNFPSVTFDANASDANKNYKMAVDPVNDTICFVGTPGTGLQKTSNSGTSWTTDRTVPSAATQGIAIAFDPTSPTTGGFTEGVFACSNGHGVFHSTDGGTTWTFLNTANMPTTFYQMIVDQNGKLWITDGSHITTWTSGKGWSVNSLSDNPGPIAVDPNNASNVATSSSQGRTYLSTDGGSSWTVREISTTVTTANDAAWMGWGPTQGWKAAGYAPPPTAGYSPGSYGISMGAFAFDSSSNLYASHGFGILKSTSPFATPSSAITWQSFSRGTEALDTTYIIHPPGGNPIGTAWDLPIWNFPNYSSNPSAYPAYYGPTTDFNGPMPNYGINGVRGWNIEYASGTTSFLTAITSVGGFWSSDGGVSWTIFANSSGVNPFTNVLNGGCIASSTTTNHVVMCSSTSPAYTTDNGNTWTSCTYAGRGFSNFPFDNSIFVCADRVTANKFYMYSTTDGWYSSTNSGATFTKISSFKARIGTGLSRAKCVPGNPGHIFWATGFGEIPYPIPGDQLFWSTNSAVTWSSALHDFNTINDFGFGTVVSGQSYPTIYLAAYRVSTGIFGVYKCINFNPATGSGTWTLMTNADGTNYPEGWFAPIVGVAGDPAVDGRCSISFINGGFKRYV</sequence>
<dbReference type="Proteomes" id="UP000190675">
    <property type="component" value="Chromosome I"/>
</dbReference>
<evidence type="ECO:0008006" key="3">
    <source>
        <dbReference type="Google" id="ProtNLM"/>
    </source>
</evidence>
<accession>A0A1M5PCP2</accession>
<dbReference type="PANTHER" id="PTHR43739">
    <property type="entry name" value="XYLOGLUCANASE (EUROFUNG)"/>
    <property type="match status" value="1"/>
</dbReference>
<proteinExistence type="predicted"/>
<reference evidence="1 2" key="1">
    <citation type="submission" date="2016-11" db="EMBL/GenBank/DDBJ databases">
        <authorList>
            <person name="Jaros S."/>
            <person name="Januszkiewicz K."/>
            <person name="Wedrychowicz H."/>
        </authorList>
    </citation>
    <scope>NUCLEOTIDE SEQUENCE [LARGE SCALE GENOMIC DNA]</scope>
    <source>
        <strain evidence="1 2">GAS242</strain>
    </source>
</reference>
<dbReference type="SUPFAM" id="SSF110296">
    <property type="entry name" value="Oligoxyloglucan reducing end-specific cellobiohydrolase"/>
    <property type="match status" value="2"/>
</dbReference>
<dbReference type="PANTHER" id="PTHR43739:SF5">
    <property type="entry name" value="EXO-ALPHA-SIALIDASE"/>
    <property type="match status" value="1"/>
</dbReference>
<organism evidence="1 2">
    <name type="scientific">Bradyrhizobium erythrophlei</name>
    <dbReference type="NCBI Taxonomy" id="1437360"/>
    <lineage>
        <taxon>Bacteria</taxon>
        <taxon>Pseudomonadati</taxon>
        <taxon>Pseudomonadota</taxon>
        <taxon>Alphaproteobacteria</taxon>
        <taxon>Hyphomicrobiales</taxon>
        <taxon>Nitrobacteraceae</taxon>
        <taxon>Bradyrhizobium</taxon>
    </lineage>
</organism>
<dbReference type="InterPro" id="IPR015943">
    <property type="entry name" value="WD40/YVTN_repeat-like_dom_sf"/>
</dbReference>
<dbReference type="OrthoDB" id="9764804at2"/>
<dbReference type="InterPro" id="IPR052025">
    <property type="entry name" value="Xyloglucanase_GH74"/>
</dbReference>
<dbReference type="Gene3D" id="2.130.10.10">
    <property type="entry name" value="YVTN repeat-like/Quinoprotein amine dehydrogenase"/>
    <property type="match status" value="2"/>
</dbReference>
<name>A0A1M5PCP2_9BRAD</name>
<protein>
    <recommendedName>
        <fullName evidence="3">BNR/Asp-box repeat-containing protein</fullName>
    </recommendedName>
</protein>
<evidence type="ECO:0000313" key="1">
    <source>
        <dbReference type="EMBL" id="SHG99512.1"/>
    </source>
</evidence>
<evidence type="ECO:0000313" key="2">
    <source>
        <dbReference type="Proteomes" id="UP000190675"/>
    </source>
</evidence>
<dbReference type="EMBL" id="LT670818">
    <property type="protein sequence ID" value="SHG99512.1"/>
    <property type="molecule type" value="Genomic_DNA"/>
</dbReference>